<protein>
    <submittedName>
        <fullName evidence="1">Uncharacterized protein</fullName>
    </submittedName>
</protein>
<dbReference type="AlphaFoldDB" id="A0AAN9LLQ6"/>
<proteinExistence type="predicted"/>
<reference evidence="1 2" key="1">
    <citation type="submission" date="2024-01" db="EMBL/GenBank/DDBJ databases">
        <title>The genomes of 5 underutilized Papilionoideae crops provide insights into root nodulation and disease resistanc.</title>
        <authorList>
            <person name="Jiang F."/>
        </authorList>
    </citation>
    <scope>NUCLEOTIDE SEQUENCE [LARGE SCALE GENOMIC DNA]</scope>
    <source>
        <strain evidence="1">JINMINGXINNONG_FW02</strain>
        <tissue evidence="1">Leaves</tissue>
    </source>
</reference>
<dbReference type="Proteomes" id="UP001374584">
    <property type="component" value="Unassembled WGS sequence"/>
</dbReference>
<keyword evidence="2" id="KW-1185">Reference proteome</keyword>
<gene>
    <name evidence="1" type="ORF">VNO80_27745</name>
</gene>
<comment type="caution">
    <text evidence="1">The sequence shown here is derived from an EMBL/GenBank/DDBJ whole genome shotgun (WGS) entry which is preliminary data.</text>
</comment>
<dbReference type="EMBL" id="JAYMYR010000010">
    <property type="protein sequence ID" value="KAK7335738.1"/>
    <property type="molecule type" value="Genomic_DNA"/>
</dbReference>
<name>A0AAN9LLQ6_PHACN</name>
<organism evidence="1 2">
    <name type="scientific">Phaseolus coccineus</name>
    <name type="common">Scarlet runner bean</name>
    <name type="synonym">Phaseolus multiflorus</name>
    <dbReference type="NCBI Taxonomy" id="3886"/>
    <lineage>
        <taxon>Eukaryota</taxon>
        <taxon>Viridiplantae</taxon>
        <taxon>Streptophyta</taxon>
        <taxon>Embryophyta</taxon>
        <taxon>Tracheophyta</taxon>
        <taxon>Spermatophyta</taxon>
        <taxon>Magnoliopsida</taxon>
        <taxon>eudicotyledons</taxon>
        <taxon>Gunneridae</taxon>
        <taxon>Pentapetalae</taxon>
        <taxon>rosids</taxon>
        <taxon>fabids</taxon>
        <taxon>Fabales</taxon>
        <taxon>Fabaceae</taxon>
        <taxon>Papilionoideae</taxon>
        <taxon>50 kb inversion clade</taxon>
        <taxon>NPAAA clade</taxon>
        <taxon>indigoferoid/millettioid clade</taxon>
        <taxon>Phaseoleae</taxon>
        <taxon>Phaseolus</taxon>
    </lineage>
</organism>
<sequence length="72" mass="8436">MDQGARCGVVVLHRSILILSVDMTQLRHDVSTSNKSVHPNEQDKILNYTQMENIRRYFSLLDSYFYGWMILS</sequence>
<accession>A0AAN9LLQ6</accession>
<evidence type="ECO:0000313" key="2">
    <source>
        <dbReference type="Proteomes" id="UP001374584"/>
    </source>
</evidence>
<evidence type="ECO:0000313" key="1">
    <source>
        <dbReference type="EMBL" id="KAK7335738.1"/>
    </source>
</evidence>